<feature type="domain" description="Thiamine pyrophosphate enzyme central" evidence="15">
    <location>
        <begin position="193"/>
        <end position="328"/>
    </location>
</feature>
<keyword evidence="7 14" id="KW-0808">Transferase</keyword>
<keyword evidence="8 14" id="KW-0479">Metal-binding</keyword>
<evidence type="ECO:0000256" key="7">
    <source>
        <dbReference type="ARBA" id="ARBA00022679"/>
    </source>
</evidence>
<organism evidence="18 19">
    <name type="scientific">Gulbenkiania indica</name>
    <dbReference type="NCBI Taxonomy" id="375574"/>
    <lineage>
        <taxon>Bacteria</taxon>
        <taxon>Pseudomonadati</taxon>
        <taxon>Pseudomonadota</taxon>
        <taxon>Betaproteobacteria</taxon>
        <taxon>Neisseriales</taxon>
        <taxon>Chromobacteriaceae</taxon>
        <taxon>Gulbenkiania</taxon>
    </lineage>
</organism>
<dbReference type="SUPFAM" id="SSF52518">
    <property type="entry name" value="Thiamin diphosphate-binding fold (THDP-binding)"/>
    <property type="match status" value="2"/>
</dbReference>
<evidence type="ECO:0000256" key="10">
    <source>
        <dbReference type="ARBA" id="ARBA00022842"/>
    </source>
</evidence>
<evidence type="ECO:0000259" key="16">
    <source>
        <dbReference type="Pfam" id="PF02775"/>
    </source>
</evidence>
<dbReference type="Proteomes" id="UP000243535">
    <property type="component" value="Unassembled WGS sequence"/>
</dbReference>
<name>A0A0K6GTY7_9NEIS</name>
<evidence type="ECO:0000256" key="2">
    <source>
        <dbReference type="ARBA" id="ARBA00005025"/>
    </source>
</evidence>
<dbReference type="GO" id="GO:0000287">
    <property type="term" value="F:magnesium ion binding"/>
    <property type="evidence" value="ECO:0007669"/>
    <property type="project" value="UniProtKB-UniRule"/>
</dbReference>
<dbReference type="InterPro" id="IPR029061">
    <property type="entry name" value="THDP-binding"/>
</dbReference>
<dbReference type="Gene3D" id="3.40.50.1220">
    <property type="entry name" value="TPP-binding domain"/>
    <property type="match status" value="1"/>
</dbReference>
<dbReference type="RefSeq" id="WP_055433360.1">
    <property type="nucleotide sequence ID" value="NZ_CYHA01000001.1"/>
</dbReference>
<dbReference type="PANTHER" id="PTHR18968">
    <property type="entry name" value="THIAMINE PYROPHOSPHATE ENZYMES"/>
    <property type="match status" value="1"/>
</dbReference>
<evidence type="ECO:0000313" key="18">
    <source>
        <dbReference type="EMBL" id="CUA81976.1"/>
    </source>
</evidence>
<dbReference type="Gene3D" id="3.40.50.970">
    <property type="match status" value="2"/>
</dbReference>
<dbReference type="FunFam" id="3.40.50.1220:FF:000008">
    <property type="entry name" value="Acetolactate synthase"/>
    <property type="match status" value="1"/>
</dbReference>
<comment type="cofactor">
    <cofactor evidence="14">
        <name>thiamine diphosphate</name>
        <dbReference type="ChEBI" id="CHEBI:58937"/>
    </cofactor>
    <text evidence="14">Binds 1 thiamine pyrophosphate per subunit.</text>
</comment>
<comment type="similarity">
    <text evidence="3 14">Belongs to the TPP enzyme family.</text>
</comment>
<dbReference type="SUPFAM" id="SSF52467">
    <property type="entry name" value="DHS-like NAD/FAD-binding domain"/>
    <property type="match status" value="1"/>
</dbReference>
<keyword evidence="19" id="KW-1185">Reference proteome</keyword>
<dbReference type="InterPro" id="IPR011766">
    <property type="entry name" value="TPP_enzyme_TPP-bd"/>
</dbReference>
<dbReference type="InterPro" id="IPR039368">
    <property type="entry name" value="AHAS_TPP"/>
</dbReference>
<keyword evidence="6" id="KW-0285">Flavoprotein</keyword>
<dbReference type="GO" id="GO:0005948">
    <property type="term" value="C:acetolactate synthase complex"/>
    <property type="evidence" value="ECO:0007669"/>
    <property type="project" value="TreeGrafter"/>
</dbReference>
<dbReference type="UniPathway" id="UPA00047">
    <property type="reaction ID" value="UER00055"/>
</dbReference>
<dbReference type="Pfam" id="PF02775">
    <property type="entry name" value="TPP_enzyme_C"/>
    <property type="match status" value="1"/>
</dbReference>
<dbReference type="InterPro" id="IPR045229">
    <property type="entry name" value="TPP_enz"/>
</dbReference>
<dbReference type="STRING" id="375574.GCA_001418035_00623"/>
<keyword evidence="10 14" id="KW-0460">Magnesium</keyword>
<dbReference type="GO" id="GO:0003984">
    <property type="term" value="F:acetolactate synthase activity"/>
    <property type="evidence" value="ECO:0007669"/>
    <property type="project" value="UniProtKB-EC"/>
</dbReference>
<dbReference type="OrthoDB" id="2254214at2"/>
<dbReference type="EC" id="2.2.1.6" evidence="4 14"/>
<gene>
    <name evidence="18" type="ORF">Ga0061063_0824</name>
</gene>
<evidence type="ECO:0000256" key="14">
    <source>
        <dbReference type="RuleBase" id="RU003591"/>
    </source>
</evidence>
<dbReference type="PANTHER" id="PTHR18968:SF13">
    <property type="entry name" value="ACETOLACTATE SYNTHASE CATALYTIC SUBUNIT, MITOCHONDRIAL"/>
    <property type="match status" value="1"/>
</dbReference>
<evidence type="ECO:0000256" key="1">
    <source>
        <dbReference type="ARBA" id="ARBA00004974"/>
    </source>
</evidence>
<accession>A0A0K6GTY7</accession>
<dbReference type="InterPro" id="IPR012846">
    <property type="entry name" value="Acetolactate_synth_lsu"/>
</dbReference>
<feature type="domain" description="Thiamine pyrophosphate enzyme N-terminal TPP-binding" evidence="17">
    <location>
        <begin position="4"/>
        <end position="118"/>
    </location>
</feature>
<evidence type="ECO:0000259" key="15">
    <source>
        <dbReference type="Pfam" id="PF00205"/>
    </source>
</evidence>
<reference evidence="19" key="1">
    <citation type="submission" date="2015-08" db="EMBL/GenBank/DDBJ databases">
        <authorList>
            <person name="Varghese N."/>
        </authorList>
    </citation>
    <scope>NUCLEOTIDE SEQUENCE [LARGE SCALE GENOMIC DNA]</scope>
    <source>
        <strain evidence="19">DSM 17901</strain>
    </source>
</reference>
<dbReference type="InterPro" id="IPR029035">
    <property type="entry name" value="DHS-like_NAD/FAD-binding_dom"/>
</dbReference>
<comment type="pathway">
    <text evidence="1 14">Amino-acid biosynthesis; L-isoleucine biosynthesis; L-isoleucine from 2-oxobutanoate: step 1/4.</text>
</comment>
<evidence type="ECO:0000256" key="3">
    <source>
        <dbReference type="ARBA" id="ARBA00007812"/>
    </source>
</evidence>
<evidence type="ECO:0000256" key="8">
    <source>
        <dbReference type="ARBA" id="ARBA00022723"/>
    </source>
</evidence>
<dbReference type="InterPro" id="IPR012000">
    <property type="entry name" value="Thiamin_PyroP_enz_cen_dom"/>
</dbReference>
<keyword evidence="5 14" id="KW-0028">Amino-acid biosynthesis</keyword>
<dbReference type="EMBL" id="CYHA01000001">
    <property type="protein sequence ID" value="CUA81976.1"/>
    <property type="molecule type" value="Genomic_DNA"/>
</dbReference>
<dbReference type="CDD" id="cd07035">
    <property type="entry name" value="TPP_PYR_POX_like"/>
    <property type="match status" value="1"/>
</dbReference>
<dbReference type="UniPathway" id="UPA00049">
    <property type="reaction ID" value="UER00059"/>
</dbReference>
<dbReference type="GO" id="GO:0009097">
    <property type="term" value="P:isoleucine biosynthetic process"/>
    <property type="evidence" value="ECO:0007669"/>
    <property type="project" value="UniProtKB-UniPathway"/>
</dbReference>
<dbReference type="GO" id="GO:0009099">
    <property type="term" value="P:L-valine biosynthetic process"/>
    <property type="evidence" value="ECO:0007669"/>
    <property type="project" value="UniProtKB-UniPathway"/>
</dbReference>
<evidence type="ECO:0000256" key="13">
    <source>
        <dbReference type="ARBA" id="ARBA00048670"/>
    </source>
</evidence>
<evidence type="ECO:0000256" key="11">
    <source>
        <dbReference type="ARBA" id="ARBA00023052"/>
    </source>
</evidence>
<evidence type="ECO:0000256" key="6">
    <source>
        <dbReference type="ARBA" id="ARBA00022630"/>
    </source>
</evidence>
<dbReference type="GO" id="GO:0050660">
    <property type="term" value="F:flavin adenine dinucleotide binding"/>
    <property type="evidence" value="ECO:0007669"/>
    <property type="project" value="InterPro"/>
</dbReference>
<sequence length="588" mass="64926">MQISGAEIVVRCLQEEGVEFVFGYPGGAVLEIYDAIFRQDAFKHVLVRHEQAAVHAADAYSRSSDKVGVALVTSGPGATNAVTGIATAYMDSIPMVVLSGQVSTPAIGLDAFQEVDMVGITRPCVKHNFLVKDVAELADTIKKAFYIAKTGRPGPVVVDIPKDVTQALAEFRYPESVHIRSYVPVTRGHPGQIKKAVNLLLEAKRPYVYIGGGAVQGNASAEVTEFVRMLGVPCTNTLMGLGAYPGTDRQFLGMLGMHGTYEANMAMQYCDVLVAVGARFDDRVVSVPEHFLSQPKKIIHIDVDPSSIAKRVKVDVPIVGDVKHVLREMIDLLRHQGTAPNPQHLSDWWETIEGWRKHDCLLYTPSDALIKPQYVVQKLYEITGGNAIVTSDVGQHQMWAAQYYRYNRPKQWLNSGGLGTMGFGLPAAIGAQLANPDAQVACITGEGSIQMNIQELSTAKQYHTPVKVVALNNLYLGMVRQWQEFFYGTRYSESYMDSLPDFVKIAEAYGHVGFKIEKPSDVEPVLREAFSPALKERLVFMDFRTDQSENVFPMVQNGKGLDQMDLPPHMHKVQGVPFENNRDYGNMC</sequence>
<protein>
    <recommendedName>
        <fullName evidence="4 14">Acetolactate synthase</fullName>
        <ecNumber evidence="4 14">2.2.1.6</ecNumber>
    </recommendedName>
</protein>
<evidence type="ECO:0000256" key="12">
    <source>
        <dbReference type="ARBA" id="ARBA00023304"/>
    </source>
</evidence>
<evidence type="ECO:0000259" key="17">
    <source>
        <dbReference type="Pfam" id="PF02776"/>
    </source>
</evidence>
<dbReference type="Pfam" id="PF02776">
    <property type="entry name" value="TPP_enzyme_N"/>
    <property type="match status" value="1"/>
</dbReference>
<dbReference type="FunFam" id="3.40.50.970:FF:000007">
    <property type="entry name" value="Acetolactate synthase"/>
    <property type="match status" value="1"/>
</dbReference>
<dbReference type="Pfam" id="PF00205">
    <property type="entry name" value="TPP_enzyme_M"/>
    <property type="match status" value="1"/>
</dbReference>
<dbReference type="AlphaFoldDB" id="A0A0K6GTY7"/>
<evidence type="ECO:0000256" key="5">
    <source>
        <dbReference type="ARBA" id="ARBA00022605"/>
    </source>
</evidence>
<dbReference type="CDD" id="cd02015">
    <property type="entry name" value="TPP_AHAS"/>
    <property type="match status" value="1"/>
</dbReference>
<keyword evidence="11 14" id="KW-0786">Thiamine pyrophosphate</keyword>
<keyword evidence="9" id="KW-0274">FAD</keyword>
<dbReference type="InterPro" id="IPR012001">
    <property type="entry name" value="Thiamin_PyroP_enz_TPP-bd_dom"/>
</dbReference>
<dbReference type="GO" id="GO:0030976">
    <property type="term" value="F:thiamine pyrophosphate binding"/>
    <property type="evidence" value="ECO:0007669"/>
    <property type="project" value="UniProtKB-UniRule"/>
</dbReference>
<comment type="catalytic activity">
    <reaction evidence="13 14">
        <text>2 pyruvate + H(+) = (2S)-2-acetolactate + CO2</text>
        <dbReference type="Rhea" id="RHEA:25249"/>
        <dbReference type="ChEBI" id="CHEBI:15361"/>
        <dbReference type="ChEBI" id="CHEBI:15378"/>
        <dbReference type="ChEBI" id="CHEBI:16526"/>
        <dbReference type="ChEBI" id="CHEBI:58476"/>
        <dbReference type="EC" id="2.2.1.6"/>
    </reaction>
</comment>
<comment type="pathway">
    <text evidence="2 14">Amino-acid biosynthesis; L-valine biosynthesis; L-valine from pyruvate: step 1/4.</text>
</comment>
<proteinExistence type="inferred from homology"/>
<evidence type="ECO:0000256" key="4">
    <source>
        <dbReference type="ARBA" id="ARBA00013145"/>
    </source>
</evidence>
<keyword evidence="12 14" id="KW-0100">Branched-chain amino acid biosynthesis</keyword>
<evidence type="ECO:0000313" key="19">
    <source>
        <dbReference type="Proteomes" id="UP000243535"/>
    </source>
</evidence>
<dbReference type="FunFam" id="3.40.50.970:FF:000016">
    <property type="entry name" value="Acetolactate synthase"/>
    <property type="match status" value="1"/>
</dbReference>
<dbReference type="NCBIfam" id="TIGR00118">
    <property type="entry name" value="acolac_lg"/>
    <property type="match status" value="1"/>
</dbReference>
<evidence type="ECO:0000256" key="9">
    <source>
        <dbReference type="ARBA" id="ARBA00022827"/>
    </source>
</evidence>
<comment type="cofactor">
    <cofactor evidence="14">
        <name>Mg(2+)</name>
        <dbReference type="ChEBI" id="CHEBI:18420"/>
    </cofactor>
    <text evidence="14">Binds 1 Mg(2+) ion per subunit.</text>
</comment>
<feature type="domain" description="Thiamine pyrophosphate enzyme TPP-binding" evidence="16">
    <location>
        <begin position="392"/>
        <end position="539"/>
    </location>
</feature>